<dbReference type="EMBL" id="VUMM01000015">
    <property type="protein sequence ID" value="MSS01915.1"/>
    <property type="molecule type" value="Genomic_DNA"/>
</dbReference>
<dbReference type="GO" id="GO:0005886">
    <property type="term" value="C:plasma membrane"/>
    <property type="evidence" value="ECO:0007669"/>
    <property type="project" value="UniProtKB-SubCell"/>
</dbReference>
<dbReference type="PANTHER" id="PTHR13285:SF18">
    <property type="entry name" value="PROTEIN-CYSTEINE N-PALMITOYLTRANSFERASE RASP"/>
    <property type="match status" value="1"/>
</dbReference>
<dbReference type="PANTHER" id="PTHR13285">
    <property type="entry name" value="ACYLTRANSFERASE"/>
    <property type="match status" value="1"/>
</dbReference>
<comment type="caution">
    <text evidence="9">The sequence shown here is derived from an EMBL/GenBank/DDBJ whole genome shotgun (WGS) entry which is preliminary data.</text>
</comment>
<accession>A0A7X2N3R4</accession>
<keyword evidence="6 7" id="KW-0472">Membrane</keyword>
<evidence type="ECO:0000313" key="10">
    <source>
        <dbReference type="Proteomes" id="UP000470082"/>
    </source>
</evidence>
<keyword evidence="4 8" id="KW-0812">Transmembrane</keyword>
<dbReference type="Proteomes" id="UP000470082">
    <property type="component" value="Unassembled WGS sequence"/>
</dbReference>
<reference evidence="9 10" key="1">
    <citation type="submission" date="2019-08" db="EMBL/GenBank/DDBJ databases">
        <title>In-depth cultivation of the pig gut microbiome towards novel bacterial diversity and tailored functional studies.</title>
        <authorList>
            <person name="Wylensek D."/>
            <person name="Hitch T.C.A."/>
            <person name="Clavel T."/>
        </authorList>
    </citation>
    <scope>NUCLEOTIDE SEQUENCE [LARGE SCALE GENOMIC DNA]</scope>
    <source>
        <strain evidence="9 10">LKV-178-WT-2G</strain>
    </source>
</reference>
<feature type="transmembrane region" description="Helical" evidence="8">
    <location>
        <begin position="375"/>
        <end position="396"/>
    </location>
</feature>
<evidence type="ECO:0000256" key="6">
    <source>
        <dbReference type="ARBA" id="ARBA00023136"/>
    </source>
</evidence>
<dbReference type="InterPro" id="IPR004299">
    <property type="entry name" value="MBOAT_fam"/>
</dbReference>
<dbReference type="InterPro" id="IPR051085">
    <property type="entry name" value="MB_O-acyltransferase"/>
</dbReference>
<keyword evidence="7" id="KW-0808">Transferase</keyword>
<evidence type="ECO:0000256" key="2">
    <source>
        <dbReference type="ARBA" id="ARBA00010323"/>
    </source>
</evidence>
<feature type="transmembrane region" description="Helical" evidence="8">
    <location>
        <begin position="75"/>
        <end position="97"/>
    </location>
</feature>
<name>A0A7X2N3R4_9FIRM</name>
<dbReference type="RefSeq" id="WP_154460638.1">
    <property type="nucleotide sequence ID" value="NZ_JAQYTQ010000058.1"/>
</dbReference>
<evidence type="ECO:0000313" key="9">
    <source>
        <dbReference type="EMBL" id="MSS01915.1"/>
    </source>
</evidence>
<feature type="transmembrane region" description="Helical" evidence="8">
    <location>
        <begin position="350"/>
        <end position="369"/>
    </location>
</feature>
<dbReference type="GO" id="GO:0042121">
    <property type="term" value="P:alginic acid biosynthetic process"/>
    <property type="evidence" value="ECO:0007669"/>
    <property type="project" value="InterPro"/>
</dbReference>
<evidence type="ECO:0000256" key="1">
    <source>
        <dbReference type="ARBA" id="ARBA00004651"/>
    </source>
</evidence>
<evidence type="ECO:0000256" key="3">
    <source>
        <dbReference type="ARBA" id="ARBA00022475"/>
    </source>
</evidence>
<organism evidence="9 10">
    <name type="scientific">Floccifex porci</name>
    <dbReference type="NCBI Taxonomy" id="2606629"/>
    <lineage>
        <taxon>Bacteria</taxon>
        <taxon>Bacillati</taxon>
        <taxon>Bacillota</taxon>
        <taxon>Erysipelotrichia</taxon>
        <taxon>Erysipelotrichales</taxon>
        <taxon>Erysipelotrichaceae</taxon>
        <taxon>Floccifex</taxon>
    </lineage>
</organism>
<keyword evidence="7" id="KW-0012">Acyltransferase</keyword>
<feature type="transmembrane region" description="Helical" evidence="8">
    <location>
        <begin position="403"/>
        <end position="424"/>
    </location>
</feature>
<dbReference type="InterPro" id="IPR024194">
    <property type="entry name" value="Ac/AlaTfrase_AlgI/DltB"/>
</dbReference>
<dbReference type="GO" id="GO:0016746">
    <property type="term" value="F:acyltransferase activity"/>
    <property type="evidence" value="ECO:0007669"/>
    <property type="project" value="UniProtKB-KW"/>
</dbReference>
<dbReference type="Pfam" id="PF03062">
    <property type="entry name" value="MBOAT"/>
    <property type="match status" value="1"/>
</dbReference>
<sequence length="471" mass="54845">MVFSSLFFLFVFLICNLIVYFFNVKYRNIILLAFSLIFYSWGGPRYLILLIGDTFISWIFALLMEKYPKYKKIFLILDLVFMLSVLGIFKYLGFILTNIQHIFHVPKEIVQIVLPIGISFYTFQLISYDVDVYKEKVKAQPVFWKLLLYSSLFHQCIAGPIVRYETVANEIDHRKVNLNDVYYGIRRFSIGLAKKAVLANSCASIADTLLPSGTQALHAQSTLGLWAGVIMYTLQIYLDFSAYSDMAIGMGRMVGFHYLENFNYPYVACSVQDFWRRWHISLSTFFRDYVYIPLGGNRVSKRKTIRNLAIVWFLTGLWHGASWNYIFWGLYYLAFLLMERYVYKDKIKKGWSHIYTLLVVVVGWTIFRFENLSELKTVLCGMIGINTGGFVNLACITQLKTNLFLILFSMIACTNLGNMMHNALTHLSKTGNQFFFYFYNIIDTLTVPVLLFLSFLALIGNNYNPFLYFQF</sequence>
<feature type="transmembrane region" description="Helical" evidence="8">
    <location>
        <begin position="7"/>
        <end position="26"/>
    </location>
</feature>
<feature type="transmembrane region" description="Helical" evidence="8">
    <location>
        <begin position="109"/>
        <end position="130"/>
    </location>
</feature>
<comment type="subcellular location">
    <subcellularLocation>
        <location evidence="1">Cell membrane</location>
        <topology evidence="1">Multi-pass membrane protein</topology>
    </subcellularLocation>
</comment>
<feature type="transmembrane region" description="Helical" evidence="8">
    <location>
        <begin position="436"/>
        <end position="459"/>
    </location>
</feature>
<dbReference type="PIRSF" id="PIRSF500217">
    <property type="entry name" value="AlgI"/>
    <property type="match status" value="1"/>
</dbReference>
<dbReference type="PIRSF" id="PIRSF016636">
    <property type="entry name" value="AlgI_DltB"/>
    <property type="match status" value="1"/>
</dbReference>
<keyword evidence="3 7" id="KW-1003">Cell membrane</keyword>
<evidence type="ECO:0000256" key="7">
    <source>
        <dbReference type="PIRNR" id="PIRNR016636"/>
    </source>
</evidence>
<evidence type="ECO:0000256" key="8">
    <source>
        <dbReference type="SAM" id="Phobius"/>
    </source>
</evidence>
<keyword evidence="10" id="KW-1185">Reference proteome</keyword>
<feature type="transmembrane region" description="Helical" evidence="8">
    <location>
        <begin position="223"/>
        <end position="243"/>
    </location>
</feature>
<dbReference type="InterPro" id="IPR028362">
    <property type="entry name" value="AlgI"/>
</dbReference>
<feature type="transmembrane region" description="Helical" evidence="8">
    <location>
        <begin position="46"/>
        <end position="63"/>
    </location>
</feature>
<evidence type="ECO:0000256" key="4">
    <source>
        <dbReference type="ARBA" id="ARBA00022692"/>
    </source>
</evidence>
<keyword evidence="5 8" id="KW-1133">Transmembrane helix</keyword>
<comment type="similarity">
    <text evidence="2 7">Belongs to the membrane-bound acyltransferase family.</text>
</comment>
<evidence type="ECO:0000256" key="5">
    <source>
        <dbReference type="ARBA" id="ARBA00022989"/>
    </source>
</evidence>
<gene>
    <name evidence="9" type="ORF">FYJ50_07395</name>
</gene>
<dbReference type="AlphaFoldDB" id="A0A7X2N3R4"/>
<proteinExistence type="inferred from homology"/>
<protein>
    <submittedName>
        <fullName evidence="9">MBOAT family protein</fullName>
    </submittedName>
</protein>
<feature type="transmembrane region" description="Helical" evidence="8">
    <location>
        <begin position="304"/>
        <end position="320"/>
    </location>
</feature>